<evidence type="ECO:0000256" key="10">
    <source>
        <dbReference type="ARBA" id="ARBA00022705"/>
    </source>
</evidence>
<keyword evidence="12" id="KW-0227">DNA damage</keyword>
<evidence type="ECO:0000256" key="16">
    <source>
        <dbReference type="ARBA" id="ARBA00023204"/>
    </source>
</evidence>
<evidence type="ECO:0000256" key="6">
    <source>
        <dbReference type="ARBA" id="ARBA00022457"/>
    </source>
</evidence>
<dbReference type="PANTHER" id="PTHR11076">
    <property type="entry name" value="DNA REPAIR POLYMERASE UMUC / TRANSFERASE FAMILY MEMBER"/>
    <property type="match status" value="1"/>
</dbReference>
<keyword evidence="10" id="KW-0235">DNA replication</keyword>
<dbReference type="InterPro" id="IPR036775">
    <property type="entry name" value="DNA_pol_Y-fam_lit_finger_sf"/>
</dbReference>
<dbReference type="EC" id="2.7.7.7" evidence="5"/>
<dbReference type="InterPro" id="IPR024728">
    <property type="entry name" value="PolY_HhH_motif"/>
</dbReference>
<dbReference type="Pfam" id="PF00817">
    <property type="entry name" value="IMS"/>
    <property type="match status" value="1"/>
</dbReference>
<keyword evidence="6" id="KW-0515">Mutator protein</keyword>
<dbReference type="AlphaFoldDB" id="A0A3B0Z3V9"/>
<evidence type="ECO:0000256" key="15">
    <source>
        <dbReference type="ARBA" id="ARBA00023125"/>
    </source>
</evidence>
<dbReference type="PROSITE" id="PS50173">
    <property type="entry name" value="UMUC"/>
    <property type="match status" value="1"/>
</dbReference>
<dbReference type="HAMAP" id="MF_01113">
    <property type="entry name" value="DNApol_IV"/>
    <property type="match status" value="1"/>
</dbReference>
<feature type="compositionally biased region" description="Polar residues" evidence="18">
    <location>
        <begin position="352"/>
        <end position="363"/>
    </location>
</feature>
<dbReference type="NCBIfam" id="NF002677">
    <property type="entry name" value="PRK02406.1"/>
    <property type="match status" value="1"/>
</dbReference>
<evidence type="ECO:0000256" key="17">
    <source>
        <dbReference type="ARBA" id="ARBA00049244"/>
    </source>
</evidence>
<dbReference type="CDD" id="cd03586">
    <property type="entry name" value="PolY_Pol_IV_kappa"/>
    <property type="match status" value="1"/>
</dbReference>
<evidence type="ECO:0000256" key="3">
    <source>
        <dbReference type="ARBA" id="ARBA00010945"/>
    </source>
</evidence>
<dbReference type="FunFam" id="3.30.1490.100:FF:000004">
    <property type="entry name" value="DNA polymerase IV"/>
    <property type="match status" value="1"/>
</dbReference>
<comment type="catalytic activity">
    <reaction evidence="17">
        <text>DNA(n) + a 2'-deoxyribonucleoside 5'-triphosphate = DNA(n+1) + diphosphate</text>
        <dbReference type="Rhea" id="RHEA:22508"/>
        <dbReference type="Rhea" id="RHEA-COMP:17339"/>
        <dbReference type="Rhea" id="RHEA-COMP:17340"/>
        <dbReference type="ChEBI" id="CHEBI:33019"/>
        <dbReference type="ChEBI" id="CHEBI:61560"/>
        <dbReference type="ChEBI" id="CHEBI:173112"/>
        <dbReference type="EC" id="2.7.7.7"/>
    </reaction>
</comment>
<dbReference type="PANTHER" id="PTHR11076:SF33">
    <property type="entry name" value="DNA POLYMERASE KAPPA"/>
    <property type="match status" value="1"/>
</dbReference>
<evidence type="ECO:0000313" key="20">
    <source>
        <dbReference type="EMBL" id="VAW81079.1"/>
    </source>
</evidence>
<protein>
    <recommendedName>
        <fullName evidence="5">DNA-directed DNA polymerase</fullName>
        <ecNumber evidence="5">2.7.7.7</ecNumber>
    </recommendedName>
</protein>
<dbReference type="GO" id="GO:0009432">
    <property type="term" value="P:SOS response"/>
    <property type="evidence" value="ECO:0007669"/>
    <property type="project" value="TreeGrafter"/>
</dbReference>
<dbReference type="InterPro" id="IPR022880">
    <property type="entry name" value="DNApol_IV"/>
</dbReference>
<dbReference type="Gene3D" id="1.10.150.20">
    <property type="entry name" value="5' to 3' exonuclease, C-terminal subdomain"/>
    <property type="match status" value="1"/>
</dbReference>
<dbReference type="GO" id="GO:0006281">
    <property type="term" value="P:DNA repair"/>
    <property type="evidence" value="ECO:0007669"/>
    <property type="project" value="UniProtKB-KW"/>
</dbReference>
<comment type="subcellular location">
    <subcellularLocation>
        <location evidence="2">Cytoplasm</location>
    </subcellularLocation>
</comment>
<evidence type="ECO:0000256" key="1">
    <source>
        <dbReference type="ARBA" id="ARBA00001946"/>
    </source>
</evidence>
<feature type="domain" description="UmuC" evidence="19">
    <location>
        <begin position="2"/>
        <end position="183"/>
    </location>
</feature>
<evidence type="ECO:0000256" key="4">
    <source>
        <dbReference type="ARBA" id="ARBA00011245"/>
    </source>
</evidence>
<evidence type="ECO:0000256" key="12">
    <source>
        <dbReference type="ARBA" id="ARBA00022763"/>
    </source>
</evidence>
<comment type="cofactor">
    <cofactor evidence="1">
        <name>Mg(2+)</name>
        <dbReference type="ChEBI" id="CHEBI:18420"/>
    </cofactor>
</comment>
<dbReference type="InterPro" id="IPR017961">
    <property type="entry name" value="DNA_pol_Y-fam_little_finger"/>
</dbReference>
<keyword evidence="7" id="KW-0963">Cytoplasm</keyword>
<accession>A0A3B0Z3V9</accession>
<dbReference type="GO" id="GO:0042276">
    <property type="term" value="P:error-prone translesion synthesis"/>
    <property type="evidence" value="ECO:0007669"/>
    <property type="project" value="TreeGrafter"/>
</dbReference>
<evidence type="ECO:0000256" key="13">
    <source>
        <dbReference type="ARBA" id="ARBA00022842"/>
    </source>
</evidence>
<gene>
    <name evidence="20" type="ORF">MNBD_GAMMA12-3425</name>
</gene>
<dbReference type="Gene3D" id="3.30.70.270">
    <property type="match status" value="1"/>
</dbReference>
<evidence type="ECO:0000256" key="2">
    <source>
        <dbReference type="ARBA" id="ARBA00004496"/>
    </source>
</evidence>
<feature type="compositionally biased region" description="Basic and acidic residues" evidence="18">
    <location>
        <begin position="227"/>
        <end position="236"/>
    </location>
</feature>
<evidence type="ECO:0000256" key="8">
    <source>
        <dbReference type="ARBA" id="ARBA00022679"/>
    </source>
</evidence>
<feature type="region of interest" description="Disordered" evidence="18">
    <location>
        <begin position="352"/>
        <end position="393"/>
    </location>
</feature>
<dbReference type="GO" id="GO:0003684">
    <property type="term" value="F:damaged DNA binding"/>
    <property type="evidence" value="ECO:0007669"/>
    <property type="project" value="InterPro"/>
</dbReference>
<keyword evidence="15" id="KW-0238">DNA-binding</keyword>
<dbReference type="Pfam" id="PF11799">
    <property type="entry name" value="IMS_C"/>
    <property type="match status" value="1"/>
</dbReference>
<sequence>MILHIDMDAFFASVETRDNPLLKGKPVAVGGRSTTRGVIAAASYEARKFGVRSAMPTITAFKLCPSLVLVPVNMASYVQVSRSIHEIFNRYTPEIEPLSLDEAFLDVTASETLLGAAAVIGQKIKSTIASELNLVASVGVATNKFIAKIASDILKPDGFCEVKKGQEQSFLDPLPIERLWGVGKKTAQRFKHFGLKTIRDVRTAGMRFMQSEFGHAGSQIYLLSNGQDKRPVDSRRSSKSVSNETTFSNDISDTSELRACLMSLVEQVSYRLREANIKGRTVSVKLRDPDFNTITRSKTCSKNIDSTDMIWNIALTLLLKEVPKKFKSLRLIGVGVSNFNQIPQSPQQALFNTETPEETNSNRKMPILDKVSDDIRSRFGRKSIHRGRSTKND</sequence>
<keyword evidence="14" id="KW-0239">DNA-directed DNA polymerase</keyword>
<keyword evidence="16" id="KW-0234">DNA repair</keyword>
<dbReference type="Pfam" id="PF11798">
    <property type="entry name" value="IMS_HHH"/>
    <property type="match status" value="1"/>
</dbReference>
<dbReference type="InterPro" id="IPR043502">
    <property type="entry name" value="DNA/RNA_pol_sf"/>
</dbReference>
<feature type="compositionally biased region" description="Polar residues" evidence="18">
    <location>
        <begin position="239"/>
        <end position="248"/>
    </location>
</feature>
<dbReference type="InterPro" id="IPR001126">
    <property type="entry name" value="UmuC"/>
</dbReference>
<keyword evidence="8 20" id="KW-0808">Transferase</keyword>
<keyword evidence="13" id="KW-0460">Magnesium</keyword>
<keyword evidence="11" id="KW-0479">Metal-binding</keyword>
<feature type="compositionally biased region" description="Basic residues" evidence="18">
    <location>
        <begin position="378"/>
        <end position="393"/>
    </location>
</feature>
<comment type="similarity">
    <text evidence="3">Belongs to the DNA polymerase type-Y family.</text>
</comment>
<dbReference type="InterPro" id="IPR050116">
    <property type="entry name" value="DNA_polymerase-Y"/>
</dbReference>
<dbReference type="Gene3D" id="3.40.1170.60">
    <property type="match status" value="1"/>
</dbReference>
<evidence type="ECO:0000259" key="19">
    <source>
        <dbReference type="PROSITE" id="PS50173"/>
    </source>
</evidence>
<dbReference type="Gene3D" id="3.30.1490.100">
    <property type="entry name" value="DNA polymerase, Y-family, little finger domain"/>
    <property type="match status" value="1"/>
</dbReference>
<evidence type="ECO:0000256" key="14">
    <source>
        <dbReference type="ARBA" id="ARBA00022932"/>
    </source>
</evidence>
<keyword evidence="9 20" id="KW-0548">Nucleotidyltransferase</keyword>
<proteinExistence type="inferred from homology"/>
<dbReference type="GO" id="GO:0046872">
    <property type="term" value="F:metal ion binding"/>
    <property type="evidence" value="ECO:0007669"/>
    <property type="project" value="UniProtKB-KW"/>
</dbReference>
<evidence type="ECO:0000256" key="5">
    <source>
        <dbReference type="ARBA" id="ARBA00012417"/>
    </source>
</evidence>
<evidence type="ECO:0000256" key="11">
    <source>
        <dbReference type="ARBA" id="ARBA00022723"/>
    </source>
</evidence>
<comment type="subunit">
    <text evidence="4">Monomer.</text>
</comment>
<dbReference type="GO" id="GO:0005829">
    <property type="term" value="C:cytosol"/>
    <property type="evidence" value="ECO:0007669"/>
    <property type="project" value="TreeGrafter"/>
</dbReference>
<dbReference type="GO" id="GO:0006260">
    <property type="term" value="P:DNA replication"/>
    <property type="evidence" value="ECO:0007669"/>
    <property type="project" value="UniProtKB-KW"/>
</dbReference>
<organism evidence="20">
    <name type="scientific">hydrothermal vent metagenome</name>
    <dbReference type="NCBI Taxonomy" id="652676"/>
    <lineage>
        <taxon>unclassified sequences</taxon>
        <taxon>metagenomes</taxon>
        <taxon>ecological metagenomes</taxon>
    </lineage>
</organism>
<name>A0A3B0Z3V9_9ZZZZ</name>
<evidence type="ECO:0000256" key="7">
    <source>
        <dbReference type="ARBA" id="ARBA00022490"/>
    </source>
</evidence>
<dbReference type="InterPro" id="IPR043128">
    <property type="entry name" value="Rev_trsase/Diguanyl_cyclase"/>
</dbReference>
<dbReference type="FunFam" id="3.40.1170.60:FF:000001">
    <property type="entry name" value="DNA polymerase IV"/>
    <property type="match status" value="1"/>
</dbReference>
<dbReference type="SUPFAM" id="SSF56672">
    <property type="entry name" value="DNA/RNA polymerases"/>
    <property type="match status" value="1"/>
</dbReference>
<reference evidence="20" key="1">
    <citation type="submission" date="2018-06" db="EMBL/GenBank/DDBJ databases">
        <authorList>
            <person name="Zhirakovskaya E."/>
        </authorList>
    </citation>
    <scope>NUCLEOTIDE SEQUENCE</scope>
</reference>
<feature type="compositionally biased region" description="Basic and acidic residues" evidence="18">
    <location>
        <begin position="366"/>
        <end position="377"/>
    </location>
</feature>
<dbReference type="NCBIfam" id="NF002751">
    <property type="entry name" value="PRK02794.1"/>
    <property type="match status" value="1"/>
</dbReference>
<dbReference type="EMBL" id="UOFL01000212">
    <property type="protein sequence ID" value="VAW81079.1"/>
    <property type="molecule type" value="Genomic_DNA"/>
</dbReference>
<feature type="region of interest" description="Disordered" evidence="18">
    <location>
        <begin position="227"/>
        <end position="248"/>
    </location>
</feature>
<evidence type="ECO:0000256" key="18">
    <source>
        <dbReference type="SAM" id="MobiDB-lite"/>
    </source>
</evidence>
<evidence type="ECO:0000256" key="9">
    <source>
        <dbReference type="ARBA" id="ARBA00022695"/>
    </source>
</evidence>
<dbReference type="SUPFAM" id="SSF100879">
    <property type="entry name" value="Lesion bypass DNA polymerase (Y-family), little finger domain"/>
    <property type="match status" value="1"/>
</dbReference>
<dbReference type="GO" id="GO:0003887">
    <property type="term" value="F:DNA-directed DNA polymerase activity"/>
    <property type="evidence" value="ECO:0007669"/>
    <property type="project" value="UniProtKB-KW"/>
</dbReference>